<dbReference type="Pfam" id="PF12049">
    <property type="entry name" value="DUF3531"/>
    <property type="match status" value="1"/>
</dbReference>
<dbReference type="STRING" id="981085.W9SFB2"/>
<protein>
    <recommendedName>
        <fullName evidence="3">DUF3531 domain-containing protein</fullName>
    </recommendedName>
</protein>
<dbReference type="eggNOG" id="ENOG502QUJW">
    <property type="taxonomic scope" value="Eukaryota"/>
</dbReference>
<evidence type="ECO:0000313" key="1">
    <source>
        <dbReference type="EMBL" id="EXC04044.1"/>
    </source>
</evidence>
<dbReference type="Proteomes" id="UP000030645">
    <property type="component" value="Unassembled WGS sequence"/>
</dbReference>
<keyword evidence="2" id="KW-1185">Reference proteome</keyword>
<organism evidence="1 2">
    <name type="scientific">Morus notabilis</name>
    <dbReference type="NCBI Taxonomy" id="981085"/>
    <lineage>
        <taxon>Eukaryota</taxon>
        <taxon>Viridiplantae</taxon>
        <taxon>Streptophyta</taxon>
        <taxon>Embryophyta</taxon>
        <taxon>Tracheophyta</taxon>
        <taxon>Spermatophyta</taxon>
        <taxon>Magnoliopsida</taxon>
        <taxon>eudicotyledons</taxon>
        <taxon>Gunneridae</taxon>
        <taxon>Pentapetalae</taxon>
        <taxon>rosids</taxon>
        <taxon>fabids</taxon>
        <taxon>Rosales</taxon>
        <taxon>Moraceae</taxon>
        <taxon>Moreae</taxon>
        <taxon>Morus</taxon>
    </lineage>
</organism>
<dbReference type="InterPro" id="IPR021920">
    <property type="entry name" value="DUF3531"/>
</dbReference>
<evidence type="ECO:0008006" key="3">
    <source>
        <dbReference type="Google" id="ProtNLM"/>
    </source>
</evidence>
<dbReference type="OrthoDB" id="2014339at2759"/>
<dbReference type="AlphaFoldDB" id="W9SFB2"/>
<dbReference type="PANTHER" id="PTHR46737">
    <property type="entry name" value="OS02G0827600 PROTEIN"/>
    <property type="match status" value="1"/>
</dbReference>
<dbReference type="PANTHER" id="PTHR46737:SF2">
    <property type="entry name" value="OS02G0827600 PROTEIN"/>
    <property type="match status" value="1"/>
</dbReference>
<dbReference type="KEGG" id="mnt:21394298"/>
<evidence type="ECO:0000313" key="2">
    <source>
        <dbReference type="Proteomes" id="UP000030645"/>
    </source>
</evidence>
<reference evidence="2" key="1">
    <citation type="submission" date="2013-01" db="EMBL/GenBank/DDBJ databases">
        <title>Draft Genome Sequence of a Mulberry Tree, Morus notabilis C.K. Schneid.</title>
        <authorList>
            <person name="He N."/>
            <person name="Zhao S."/>
        </authorList>
    </citation>
    <scope>NUCLEOTIDE SEQUENCE</scope>
</reference>
<gene>
    <name evidence="1" type="ORF">L484_011024</name>
</gene>
<dbReference type="EMBL" id="KE345428">
    <property type="protein sequence ID" value="EXC04044.1"/>
    <property type="molecule type" value="Genomic_DNA"/>
</dbReference>
<sequence>MYINTGTPSSSSSCCCWGQWDKANTPPFQSLFVSPILSRRKPPPPVFVCAASLPKDDDGERSAMAKGSGTTARGRRLLKLREEKRKREYDRLHNYPTWAKVLEDACKDDDELRAVLGDSIGNPELMRKKVEERVRKKGRDFRKSKTGSVLSFKVSFRDFNPVDSYIWFELYGSPSDRDVDLIGSVIQSWYVMGRLGSFNSTNLQLANSSMDYDPLYDAEKGFKVMPSSFHDIGDVEFQDNWGRVWVDLGTSDYFAIDVLLNCLTVLSSEYLGIQQIVFGGRGMGDWEEGMTNPEYGYKYFKI</sequence>
<accession>W9SFB2</accession>
<proteinExistence type="predicted"/>
<name>W9SFB2_9ROSA</name>